<protein>
    <submittedName>
        <fullName evidence="3">Peptidase</fullName>
    </submittedName>
</protein>
<feature type="compositionally biased region" description="Basic and acidic residues" evidence="1">
    <location>
        <begin position="123"/>
        <end position="133"/>
    </location>
</feature>
<evidence type="ECO:0000313" key="3">
    <source>
        <dbReference type="EMBL" id="AWK87711.1"/>
    </source>
</evidence>
<dbReference type="Proteomes" id="UP000245629">
    <property type="component" value="Chromosome 2"/>
</dbReference>
<sequence>MLRLPFRLVPSVVLILAGLLVLPGAARADREDHDRAREALRAGRILPLEGIVDKAVATFGGTVLDVEIEEHDHDDDDDPDLPPFVYEIKLLTPGGRIMKLVYDAASGELLAARGRRSGHHGRPPSDRPQDRKE</sequence>
<evidence type="ECO:0000259" key="2">
    <source>
        <dbReference type="Pfam" id="PF03413"/>
    </source>
</evidence>
<reference evidence="4" key="1">
    <citation type="submission" date="2018-05" db="EMBL/GenBank/DDBJ databases">
        <title>Azospirillum thermophila sp. nov., a novel isolated from hot spring.</title>
        <authorList>
            <person name="Zhao Z."/>
        </authorList>
    </citation>
    <scope>NUCLEOTIDE SEQUENCE [LARGE SCALE GENOMIC DNA]</scope>
    <source>
        <strain evidence="4">CFH 70021</strain>
    </source>
</reference>
<feature type="domain" description="PepSY" evidence="2">
    <location>
        <begin position="46"/>
        <end position="111"/>
    </location>
</feature>
<accession>A0A2S2CT82</accession>
<evidence type="ECO:0000256" key="1">
    <source>
        <dbReference type="SAM" id="MobiDB-lite"/>
    </source>
</evidence>
<gene>
    <name evidence="3" type="ORF">DEW08_17190</name>
</gene>
<dbReference type="KEGG" id="azz:DEW08_17190"/>
<organism evidence="3 4">
    <name type="scientific">Azospirillum thermophilum</name>
    <dbReference type="NCBI Taxonomy" id="2202148"/>
    <lineage>
        <taxon>Bacteria</taxon>
        <taxon>Pseudomonadati</taxon>
        <taxon>Pseudomonadota</taxon>
        <taxon>Alphaproteobacteria</taxon>
        <taxon>Rhodospirillales</taxon>
        <taxon>Azospirillaceae</taxon>
        <taxon>Azospirillum</taxon>
    </lineage>
</organism>
<dbReference type="AlphaFoldDB" id="A0A2S2CT82"/>
<feature type="compositionally biased region" description="Basic residues" evidence="1">
    <location>
        <begin position="113"/>
        <end position="122"/>
    </location>
</feature>
<dbReference type="EMBL" id="CP029353">
    <property type="protein sequence ID" value="AWK87711.1"/>
    <property type="molecule type" value="Genomic_DNA"/>
</dbReference>
<dbReference type="RefSeq" id="WP_109329150.1">
    <property type="nucleotide sequence ID" value="NZ_CP029353.1"/>
</dbReference>
<evidence type="ECO:0000313" key="4">
    <source>
        <dbReference type="Proteomes" id="UP000245629"/>
    </source>
</evidence>
<proteinExistence type="predicted"/>
<dbReference type="InterPro" id="IPR025711">
    <property type="entry name" value="PepSY"/>
</dbReference>
<dbReference type="Pfam" id="PF03413">
    <property type="entry name" value="PepSY"/>
    <property type="match status" value="1"/>
</dbReference>
<name>A0A2S2CT82_9PROT</name>
<feature type="region of interest" description="Disordered" evidence="1">
    <location>
        <begin position="112"/>
        <end position="133"/>
    </location>
</feature>
<keyword evidence="4" id="KW-1185">Reference proteome</keyword>